<protein>
    <submittedName>
        <fullName evidence="4">Uncharacterized protein</fullName>
    </submittedName>
</protein>
<dbReference type="InterPro" id="IPR049039">
    <property type="entry name" value="RMD1-3_a_helical_rpt"/>
</dbReference>
<dbReference type="PANTHER" id="PTHR11215:SF1">
    <property type="entry name" value="MYG1 EXONUCLEASE"/>
    <property type="match status" value="1"/>
</dbReference>
<dbReference type="AlphaFoldDB" id="A0A2A2K1M5"/>
<dbReference type="SUPFAM" id="SSF48452">
    <property type="entry name" value="TPR-like"/>
    <property type="match status" value="1"/>
</dbReference>
<evidence type="ECO:0000256" key="1">
    <source>
        <dbReference type="ARBA" id="ARBA00010105"/>
    </source>
</evidence>
<dbReference type="EMBL" id="LIAE01009873">
    <property type="protein sequence ID" value="PAV67877.1"/>
    <property type="molecule type" value="Genomic_DNA"/>
</dbReference>
<feature type="repeat" description="TPR" evidence="2">
    <location>
        <begin position="696"/>
        <end position="729"/>
    </location>
</feature>
<sequence length="746" mass="83924">MSGKIGTHSGKFHCDEALACFMLKCLDDFSDFSVVRSRDPAVLGDCDIVVDVGGVFDHSKRRYDHHQKTFNETMNSLGELPFHTKLSSAGLVYAHYGKKIIANIIGEPLDSVKVGLFYHRVYESFLEQIDAIDNGIPQYEGTPKYKSSGGISGRVGRFNPHWNEAEVEPDERFQQAMQCVGNEFIDTVKYLANVWWPAREMIESAIDKRFQNDPSGRIIVLELGGVPWKEHFFELEEEKSLQADNITYIVYEDTTDNSWRVQAIPTNKMADFQNRLPLTAAWRGLRDGELSKEAGIENCVFVHMSGFIGGNRTREGALEMARKSMQHAADEEKKEEIRTSTKSVNEQRTVQCERLDETDNSSGEGWTKAAGSAAIAGLAIGLGIWWARRQTNRAAIQNERIEFELDKIRTELAQLRADILLLKDGQIPRSQSGILRKERNVSWRAEPGTEGLPRPRSYASSMTSDGEYVDAEDDWNEQSFTAQLTVNSALDQLCSISLPSLPPAILPPTSVQFHPKQQSSKMSDFKEIDAWIDSDEADKAYDALKKRSDGTDVEVLWRLAKCCNELANKLESKDERKAKILEGRQYALDAYNGSQKHFLAAKWAAIMTGQLTNYVGTKERTELGVEMKGYQDEALAMNPTDYALLHLRGRFAFTIANLSWIEKKAASVLFATLPNLTLDDAITDFLAAYELRAEWLENLVYIGRCYVAKKDKSSAKKYFAQAVAIQPADAADAELHQEAQNYVNKH</sequence>
<dbReference type="Gene3D" id="1.25.40.10">
    <property type="entry name" value="Tetratricopeptide repeat domain"/>
    <property type="match status" value="1"/>
</dbReference>
<dbReference type="STRING" id="2018661.A0A2A2K1M5"/>
<reference evidence="4 5" key="1">
    <citation type="journal article" date="2017" name="Curr. Biol.">
        <title>Genome architecture and evolution of a unichromosomal asexual nematode.</title>
        <authorList>
            <person name="Fradin H."/>
            <person name="Zegar C."/>
            <person name="Gutwein M."/>
            <person name="Lucas J."/>
            <person name="Kovtun M."/>
            <person name="Corcoran D."/>
            <person name="Baugh L.R."/>
            <person name="Kiontke K."/>
            <person name="Gunsalus K."/>
            <person name="Fitch D.H."/>
            <person name="Piano F."/>
        </authorList>
    </citation>
    <scope>NUCLEOTIDE SEQUENCE [LARGE SCALE GENOMIC DNA]</scope>
    <source>
        <strain evidence="4">PF1309</strain>
    </source>
</reference>
<dbReference type="Pfam" id="PF03690">
    <property type="entry name" value="MYG1_exonuc"/>
    <property type="match status" value="1"/>
</dbReference>
<evidence type="ECO:0000256" key="3">
    <source>
        <dbReference type="SAM" id="MobiDB-lite"/>
    </source>
</evidence>
<dbReference type="PROSITE" id="PS50005">
    <property type="entry name" value="TPR"/>
    <property type="match status" value="1"/>
</dbReference>
<dbReference type="GO" id="GO:0005737">
    <property type="term" value="C:cytoplasm"/>
    <property type="evidence" value="ECO:0007669"/>
    <property type="project" value="TreeGrafter"/>
</dbReference>
<keyword evidence="5" id="KW-1185">Reference proteome</keyword>
<organism evidence="4 5">
    <name type="scientific">Diploscapter pachys</name>
    <dbReference type="NCBI Taxonomy" id="2018661"/>
    <lineage>
        <taxon>Eukaryota</taxon>
        <taxon>Metazoa</taxon>
        <taxon>Ecdysozoa</taxon>
        <taxon>Nematoda</taxon>
        <taxon>Chromadorea</taxon>
        <taxon>Rhabditida</taxon>
        <taxon>Rhabditina</taxon>
        <taxon>Rhabditomorpha</taxon>
        <taxon>Rhabditoidea</taxon>
        <taxon>Rhabditidae</taxon>
        <taxon>Diploscapter</taxon>
    </lineage>
</organism>
<name>A0A2A2K1M5_9BILA</name>
<evidence type="ECO:0000313" key="5">
    <source>
        <dbReference type="Proteomes" id="UP000218231"/>
    </source>
</evidence>
<comment type="caution">
    <text evidence="4">The sequence shown here is derived from an EMBL/GenBank/DDBJ whole genome shotgun (WGS) entry which is preliminary data.</text>
</comment>
<proteinExistence type="inferred from homology"/>
<dbReference type="Proteomes" id="UP000218231">
    <property type="component" value="Unassembled WGS sequence"/>
</dbReference>
<dbReference type="Pfam" id="PF21033">
    <property type="entry name" value="RMD1-3"/>
    <property type="match status" value="1"/>
</dbReference>
<dbReference type="OrthoDB" id="512473at2759"/>
<gene>
    <name evidence="4" type="ORF">WR25_24127</name>
</gene>
<dbReference type="GO" id="GO:0005634">
    <property type="term" value="C:nucleus"/>
    <property type="evidence" value="ECO:0007669"/>
    <property type="project" value="TreeGrafter"/>
</dbReference>
<accession>A0A2A2K1M5</accession>
<dbReference type="PANTHER" id="PTHR11215">
    <property type="entry name" value="METAL DEPENDENT HYDROLASE - RELATED"/>
    <property type="match status" value="1"/>
</dbReference>
<feature type="region of interest" description="Disordered" evidence="3">
    <location>
        <begin position="438"/>
        <end position="465"/>
    </location>
</feature>
<comment type="similarity">
    <text evidence="1">Belongs to the MYG1 family.</text>
</comment>
<feature type="compositionally biased region" description="Basic and acidic residues" evidence="3">
    <location>
        <begin position="327"/>
        <end position="339"/>
    </location>
</feature>
<dbReference type="InterPro" id="IPR011990">
    <property type="entry name" value="TPR-like_helical_dom_sf"/>
</dbReference>
<dbReference type="InterPro" id="IPR019734">
    <property type="entry name" value="TPR_rpt"/>
</dbReference>
<keyword evidence="2" id="KW-0802">TPR repeat</keyword>
<evidence type="ECO:0000256" key="2">
    <source>
        <dbReference type="PROSITE-ProRule" id="PRU00339"/>
    </source>
</evidence>
<dbReference type="InterPro" id="IPR003226">
    <property type="entry name" value="MYG1_exonuclease"/>
</dbReference>
<feature type="region of interest" description="Disordered" evidence="3">
    <location>
        <begin position="327"/>
        <end position="347"/>
    </location>
</feature>
<evidence type="ECO:0000313" key="4">
    <source>
        <dbReference type="EMBL" id="PAV67877.1"/>
    </source>
</evidence>